<dbReference type="Gene3D" id="3.60.10.10">
    <property type="entry name" value="Endonuclease/exonuclease/phosphatase"/>
    <property type="match status" value="1"/>
</dbReference>
<gene>
    <name evidence="3" type="ORF">PCOR1329_LOCUS43668</name>
</gene>
<evidence type="ECO:0000313" key="3">
    <source>
        <dbReference type="EMBL" id="CAK0851528.1"/>
    </source>
</evidence>
<comment type="caution">
    <text evidence="3">The sequence shown here is derived from an EMBL/GenBank/DDBJ whole genome shotgun (WGS) entry which is preliminary data.</text>
</comment>
<evidence type="ECO:0000313" key="4">
    <source>
        <dbReference type="Proteomes" id="UP001189429"/>
    </source>
</evidence>
<dbReference type="InterPro" id="IPR036691">
    <property type="entry name" value="Endo/exonu/phosph_ase_sf"/>
</dbReference>
<keyword evidence="4" id="KW-1185">Reference proteome</keyword>
<accession>A0ABN9TZB8</accession>
<keyword evidence="1" id="KW-0175">Coiled coil</keyword>
<sequence>RDPSGHWHYIGAHGSARNQSSTSTARSWTCSQCHHVNTSPKACQTCGLKRTYGEVVKNGPKPSTPPTAAPQQNPVRAQLSTITDTLTKLHESPTITSPAERSLAKYPVHSQGDVLTKAQLQARVKQLEHVLATIPEEDDAELASERISLTTRLDDYKRQIVGSKPIGARIDGTRAALGRARARREEAEQALKASTLLVKQSTDEVTALEAELSELEASLAADPMAAEAFAPASHAFEILNQMIEHLKKDEHVHPGHVQAATQHVQQLFEGFQATLNQAVATRAAAAGVQPTPAGYSVKAMATAAATPATVRGPAGGSLVRHHGKQKHRELITDYFTKRKVVKSITKVRSPRRRLRLCCAWRRAANYRFKYTTFMFMVGGAAYLSYFRPASGTTCGPELLSTVPRAASEQTTATGNVCTFRPQEESAAGVQVAFQLMLGKVQILEQYFIGAHLDYVFLQEGRARVEEVRTGLHYTMYVGAGDDDGGHGCQIWIRARSGFKVSSHAAVSPRLFWLTGRDACGLPLILVSARAPTEASPAIEREGFWDTLLSTMSPLQRRAPTAKISMGIDANARVGPRHSGATVPRDPEEISQNGAALIATLQELQLAALNTLFNVGYTWRSGKGPTSRIDYLCGPLVDLPAVHKVYVPERVQLSITTREDHRMVAAHMTAPTRGGDTVGPPAPFRFNKWRLGDTACAQQVARRMSELRLSTHGDIDDKTTTFMDHVRSSALQALGRPQDQPRQPWISGDTWRLLRTLAPSRRTMYRARAEIFKAHCHLAFLSWSPLCPSAFSMTNAPPTRSGWAAKCAPPSLRALRQQWRLLNAATTRLCSQLTLFLETKAQEAQLAAVRRDWCTTFGVVRALSGRSASSSTHPVRLESGALSSTEAERQGRWQEHFRDVFNGKPVTMAELKLKPTPPPDPFTSGIVVLPDAAGASLLQLGRNKGAGRDGAPSELLAAGGDAVNEPLASIFQDIIDGERWPTSWTGGRMQNVCKKKGPREERDESCGIALEDHAAKGFKQPLSGLVTPMCNAHMGLLLGLSVSCFVWFVDLVKAFDRVVREIVLGWPHAATDPEQYLRDLGLSDHQAQWIATWVARRGCLFEQWGVSPKVIRLLKNTRAASWFSYGDCDTTVATLVGGRQGCKYGATVFNCTFSLAMVLIRDAVLDAGIILRLPKGRDAFWAPPESGTDHAEDTMLVVDAAFVDDECFILTAPRAADLDSAINAILTAVCNIYESVNLAIN</sequence>
<organism evidence="3 4">
    <name type="scientific">Prorocentrum cordatum</name>
    <dbReference type="NCBI Taxonomy" id="2364126"/>
    <lineage>
        <taxon>Eukaryota</taxon>
        <taxon>Sar</taxon>
        <taxon>Alveolata</taxon>
        <taxon>Dinophyceae</taxon>
        <taxon>Prorocentrales</taxon>
        <taxon>Prorocentraceae</taxon>
        <taxon>Prorocentrum</taxon>
    </lineage>
</organism>
<dbReference type="EMBL" id="CAUYUJ010015249">
    <property type="protein sequence ID" value="CAK0851528.1"/>
    <property type="molecule type" value="Genomic_DNA"/>
</dbReference>
<feature type="non-terminal residue" evidence="3">
    <location>
        <position position="1"/>
    </location>
</feature>
<name>A0ABN9TZB8_9DINO</name>
<evidence type="ECO:0000256" key="2">
    <source>
        <dbReference type="SAM" id="MobiDB-lite"/>
    </source>
</evidence>
<feature type="coiled-coil region" evidence="1">
    <location>
        <begin position="170"/>
        <end position="218"/>
    </location>
</feature>
<evidence type="ECO:0008006" key="5">
    <source>
        <dbReference type="Google" id="ProtNLM"/>
    </source>
</evidence>
<feature type="region of interest" description="Disordered" evidence="2">
    <location>
        <begin position="1"/>
        <end position="22"/>
    </location>
</feature>
<protein>
    <recommendedName>
        <fullName evidence="5">RanBP2-type domain-containing protein</fullName>
    </recommendedName>
</protein>
<evidence type="ECO:0000256" key="1">
    <source>
        <dbReference type="SAM" id="Coils"/>
    </source>
</evidence>
<dbReference type="Proteomes" id="UP001189429">
    <property type="component" value="Unassembled WGS sequence"/>
</dbReference>
<reference evidence="3" key="1">
    <citation type="submission" date="2023-10" db="EMBL/GenBank/DDBJ databases">
        <authorList>
            <person name="Chen Y."/>
            <person name="Shah S."/>
            <person name="Dougan E. K."/>
            <person name="Thang M."/>
            <person name="Chan C."/>
        </authorList>
    </citation>
    <scope>NUCLEOTIDE SEQUENCE [LARGE SCALE GENOMIC DNA]</scope>
</reference>
<proteinExistence type="predicted"/>